<dbReference type="InParanoid" id="A0A1S0TUY1"/>
<organism evidence="2">
    <name type="scientific">Loa loa</name>
    <name type="common">Eye worm</name>
    <name type="synonym">Filaria loa</name>
    <dbReference type="NCBI Taxonomy" id="7209"/>
    <lineage>
        <taxon>Eukaryota</taxon>
        <taxon>Metazoa</taxon>
        <taxon>Ecdysozoa</taxon>
        <taxon>Nematoda</taxon>
        <taxon>Chromadorea</taxon>
        <taxon>Rhabditida</taxon>
        <taxon>Spirurina</taxon>
        <taxon>Spiruromorpha</taxon>
        <taxon>Filarioidea</taxon>
        <taxon>Onchocercidae</taxon>
        <taxon>Loa</taxon>
    </lineage>
</organism>
<feature type="region of interest" description="Disordered" evidence="1">
    <location>
        <begin position="1"/>
        <end position="32"/>
    </location>
</feature>
<dbReference type="EMBL" id="JH712349">
    <property type="protein sequence ID" value="EFO20521.1"/>
    <property type="molecule type" value="Genomic_DNA"/>
</dbReference>
<evidence type="ECO:0000256" key="1">
    <source>
        <dbReference type="SAM" id="MobiDB-lite"/>
    </source>
</evidence>
<feature type="compositionally biased region" description="Basic and acidic residues" evidence="1">
    <location>
        <begin position="1"/>
        <end position="17"/>
    </location>
</feature>
<sequence>VKHQSKDLSKQGSREANLEMEFTAKRGRGSSSTRNWYLCLPLKGDVPEKGEDI</sequence>
<accession>A0A1S0TUY1</accession>
<dbReference type="RefSeq" id="XP_003143549.1">
    <property type="nucleotide sequence ID" value="XM_003143501.1"/>
</dbReference>
<dbReference type="CTD" id="9945392"/>
<evidence type="ECO:0000313" key="2">
    <source>
        <dbReference type="EMBL" id="EFO20521.1"/>
    </source>
</evidence>
<reference evidence="2" key="1">
    <citation type="submission" date="2012-04" db="EMBL/GenBank/DDBJ databases">
        <title>The Genome Sequence of Loa loa.</title>
        <authorList>
            <consortium name="The Broad Institute Genome Sequencing Platform"/>
            <consortium name="Broad Institute Genome Sequencing Center for Infectious Disease"/>
            <person name="Nutman T.B."/>
            <person name="Fink D.L."/>
            <person name="Russ C."/>
            <person name="Young S."/>
            <person name="Zeng Q."/>
            <person name="Gargeya S."/>
            <person name="Alvarado L."/>
            <person name="Berlin A."/>
            <person name="Chapman S.B."/>
            <person name="Chen Z."/>
            <person name="Freedman E."/>
            <person name="Gellesch M."/>
            <person name="Goldberg J."/>
            <person name="Griggs A."/>
            <person name="Gujja S."/>
            <person name="Heilman E.R."/>
            <person name="Heiman D."/>
            <person name="Howarth C."/>
            <person name="Mehta T."/>
            <person name="Neiman D."/>
            <person name="Pearson M."/>
            <person name="Roberts A."/>
            <person name="Saif S."/>
            <person name="Shea T."/>
            <person name="Shenoy N."/>
            <person name="Sisk P."/>
            <person name="Stolte C."/>
            <person name="Sykes S."/>
            <person name="White J."/>
            <person name="Yandava C."/>
            <person name="Haas B."/>
            <person name="Henn M.R."/>
            <person name="Nusbaum C."/>
            <person name="Birren B."/>
        </authorList>
    </citation>
    <scope>NUCLEOTIDE SEQUENCE [LARGE SCALE GENOMIC DNA]</scope>
</reference>
<dbReference type="GeneID" id="9945392"/>
<proteinExistence type="predicted"/>
<feature type="non-terminal residue" evidence="2">
    <location>
        <position position="1"/>
    </location>
</feature>
<protein>
    <submittedName>
        <fullName evidence="2">Uncharacterized protein</fullName>
    </submittedName>
</protein>
<dbReference type="KEGG" id="loa:LOAG_07969"/>
<gene>
    <name evidence="2" type="ORF">LOAG_07969</name>
</gene>
<name>A0A1S0TUY1_LOALO</name>
<dbReference type="AlphaFoldDB" id="A0A1S0TUY1"/>